<dbReference type="InterPro" id="IPR051207">
    <property type="entry name" value="ComplexI_NDUFA9_subunit"/>
</dbReference>
<dbReference type="eggNOG" id="arCOG03016">
    <property type="taxonomic scope" value="Archaea"/>
</dbReference>
<feature type="domain" description="NAD-dependent epimerase/dehydratase" evidence="1">
    <location>
        <begin position="4"/>
        <end position="171"/>
    </location>
</feature>
<dbReference type="GO" id="GO:0044877">
    <property type="term" value="F:protein-containing complex binding"/>
    <property type="evidence" value="ECO:0007669"/>
    <property type="project" value="TreeGrafter"/>
</dbReference>
<name>F2L3N2_THEU7</name>
<dbReference type="OrthoDB" id="213145at2157"/>
<keyword evidence="3" id="KW-1185">Reference proteome</keyword>
<dbReference type="PANTHER" id="PTHR12126">
    <property type="entry name" value="NADH-UBIQUINONE OXIDOREDUCTASE 39 KDA SUBUNIT-RELATED"/>
    <property type="match status" value="1"/>
</dbReference>
<dbReference type="InterPro" id="IPR036291">
    <property type="entry name" value="NAD(P)-bd_dom_sf"/>
</dbReference>
<dbReference type="KEGG" id="tuz:TUZN_0522"/>
<proteinExistence type="predicted"/>
<dbReference type="RefSeq" id="WP_013679352.1">
    <property type="nucleotide sequence ID" value="NC_015315.1"/>
</dbReference>
<protein>
    <submittedName>
        <fullName evidence="2">NAD dependent epimerase/dehydratase, putative</fullName>
    </submittedName>
</protein>
<evidence type="ECO:0000313" key="3">
    <source>
        <dbReference type="Proteomes" id="UP000008138"/>
    </source>
</evidence>
<dbReference type="SUPFAM" id="SSF51735">
    <property type="entry name" value="NAD(P)-binding Rossmann-fold domains"/>
    <property type="match status" value="1"/>
</dbReference>
<reference evidence="2 3" key="1">
    <citation type="journal article" date="2011" name="J. Bacteriol.">
        <title>Complete genome sequence of the thermoacidophilic crenarchaeon Thermoproteus uzoniensis 768-20.</title>
        <authorList>
            <person name="Mardanov A.V."/>
            <person name="Gumerov V.M."/>
            <person name="Beletsky A.V."/>
            <person name="Prokofeva M.I."/>
            <person name="Bonch-Osmolovskaya E.A."/>
            <person name="Ravin N.V."/>
            <person name="Skryabin K.G."/>
        </authorList>
    </citation>
    <scope>NUCLEOTIDE SEQUENCE [LARGE SCALE GENOMIC DNA]</scope>
    <source>
        <strain evidence="2 3">768-20</strain>
    </source>
</reference>
<dbReference type="Proteomes" id="UP000008138">
    <property type="component" value="Chromosome"/>
</dbReference>
<organism evidence="2 3">
    <name type="scientific">Thermoproteus uzoniensis (strain 768-20)</name>
    <dbReference type="NCBI Taxonomy" id="999630"/>
    <lineage>
        <taxon>Archaea</taxon>
        <taxon>Thermoproteota</taxon>
        <taxon>Thermoprotei</taxon>
        <taxon>Thermoproteales</taxon>
        <taxon>Thermoproteaceae</taxon>
        <taxon>Thermoproteus</taxon>
    </lineage>
</organism>
<dbReference type="HOGENOM" id="CLU_870449_0_0_2"/>
<dbReference type="InterPro" id="IPR001509">
    <property type="entry name" value="Epimerase_deHydtase"/>
</dbReference>
<dbReference type="STRING" id="999630.TUZN_0522"/>
<dbReference type="Gene3D" id="3.40.50.720">
    <property type="entry name" value="NAD(P)-binding Rossmann-like Domain"/>
    <property type="match status" value="1"/>
</dbReference>
<reference key="2">
    <citation type="submission" date="2011-03" db="EMBL/GenBank/DDBJ databases">
        <title>Complete genome sequence of the thermoacidophilic crenarchaeon Thermoproteus uzoniensis 768-20.</title>
        <authorList>
            <person name="Mardanov A.V."/>
            <person name="Gumerov V.M."/>
            <person name="Beletsky A.V."/>
            <person name="Prokofeva M.I."/>
            <person name="Bonch-Osmolovskaya E.A."/>
            <person name="Ravin N.V."/>
            <person name="Skryabin K.G."/>
        </authorList>
    </citation>
    <scope>NUCLEOTIDE SEQUENCE</scope>
    <source>
        <strain>768-20</strain>
    </source>
</reference>
<dbReference type="EMBL" id="CP002590">
    <property type="protein sequence ID" value="AEA12016.1"/>
    <property type="molecule type" value="Genomic_DNA"/>
</dbReference>
<dbReference type="AlphaFoldDB" id="F2L3N2"/>
<dbReference type="PANTHER" id="PTHR12126:SF11">
    <property type="entry name" value="NADH DEHYDROGENASE [UBIQUINONE] 1 ALPHA SUBCOMPLEX SUBUNIT 9, MITOCHONDRIAL"/>
    <property type="match status" value="1"/>
</dbReference>
<accession>F2L3N2</accession>
<sequence length="299" mass="33184">MRFLLFGGVGFVGVNLARYLVGRGHDAILAKRRGIPPRPLIARALGGLKVAEYSNPAELIESARPDVVVNLVAALHGSREEIWKANAEFPRLLCEAAQRTGWRGRVVHISAITVVGPGAIREEERHLEGVRSATYFDETKIEGERAVARCFEDWVIIRPAAVYGPYNDHPEWATLVRVAKAGVVPSLKLSFSAISASDLSAIVERSATLAPPRQYFFATECEPLKFERVVEALEEAAGRRLAKIPLPLALVRLFAPPGVRDLLKYAGTPYSCEKMKRALGYEATYRKDDMVEMFRLLWS</sequence>
<dbReference type="GeneID" id="10360065"/>
<dbReference type="Pfam" id="PF01370">
    <property type="entry name" value="Epimerase"/>
    <property type="match status" value="1"/>
</dbReference>
<gene>
    <name evidence="2" type="ordered locus">TUZN_0522</name>
</gene>
<evidence type="ECO:0000259" key="1">
    <source>
        <dbReference type="Pfam" id="PF01370"/>
    </source>
</evidence>
<evidence type="ECO:0000313" key="2">
    <source>
        <dbReference type="EMBL" id="AEA12016.1"/>
    </source>
</evidence>